<gene>
    <name evidence="2" type="ORF">ELE36_00735</name>
</gene>
<sequence length="106" mass="10937">MKRVAYGFFVAAVLLGSSAQAATLSLTDKLTAYHAATPAERSAVVPLVLAAVSSEIDRKGKTDAAIGAEILPCMDSVDGQVSDADRATQPVLDLAAVCLAQLGYQK</sequence>
<dbReference type="AlphaFoldDB" id="A0A411HEV5"/>
<reference evidence="2 3" key="1">
    <citation type="submission" date="2019-01" db="EMBL/GenBank/DDBJ databases">
        <title>Pseudolysobacter antarctica gen. nov., sp. nov., isolated from Fildes Peninsula, Antarctica.</title>
        <authorList>
            <person name="Wei Z."/>
            <person name="Peng F."/>
        </authorList>
    </citation>
    <scope>NUCLEOTIDE SEQUENCE [LARGE SCALE GENOMIC DNA]</scope>
    <source>
        <strain evidence="2 3">AQ6-296</strain>
    </source>
</reference>
<dbReference type="Proteomes" id="UP000291562">
    <property type="component" value="Chromosome"/>
</dbReference>
<evidence type="ECO:0000256" key="1">
    <source>
        <dbReference type="SAM" id="SignalP"/>
    </source>
</evidence>
<dbReference type="EMBL" id="CP035704">
    <property type="protein sequence ID" value="QBB69023.1"/>
    <property type="molecule type" value="Genomic_DNA"/>
</dbReference>
<accession>A0A411HEV5</accession>
<proteinExistence type="predicted"/>
<feature type="chain" id="PRO_5019017001" description="UrcA family protein" evidence="1">
    <location>
        <begin position="22"/>
        <end position="106"/>
    </location>
</feature>
<evidence type="ECO:0000313" key="3">
    <source>
        <dbReference type="Proteomes" id="UP000291562"/>
    </source>
</evidence>
<protein>
    <recommendedName>
        <fullName evidence="4">UrcA family protein</fullName>
    </recommendedName>
</protein>
<keyword evidence="3" id="KW-1185">Reference proteome</keyword>
<name>A0A411HEV5_9GAMM</name>
<organism evidence="2 3">
    <name type="scientific">Pseudolysobacter antarcticus</name>
    <dbReference type="NCBI Taxonomy" id="2511995"/>
    <lineage>
        <taxon>Bacteria</taxon>
        <taxon>Pseudomonadati</taxon>
        <taxon>Pseudomonadota</taxon>
        <taxon>Gammaproteobacteria</taxon>
        <taxon>Lysobacterales</taxon>
        <taxon>Rhodanobacteraceae</taxon>
        <taxon>Pseudolysobacter</taxon>
    </lineage>
</organism>
<evidence type="ECO:0008006" key="4">
    <source>
        <dbReference type="Google" id="ProtNLM"/>
    </source>
</evidence>
<evidence type="ECO:0000313" key="2">
    <source>
        <dbReference type="EMBL" id="QBB69023.1"/>
    </source>
</evidence>
<feature type="signal peptide" evidence="1">
    <location>
        <begin position="1"/>
        <end position="21"/>
    </location>
</feature>
<dbReference type="RefSeq" id="WP_129831278.1">
    <property type="nucleotide sequence ID" value="NZ_CP035704.1"/>
</dbReference>
<dbReference type="KEGG" id="xbc:ELE36_00735"/>
<keyword evidence="1" id="KW-0732">Signal</keyword>